<reference evidence="4 5" key="1">
    <citation type="submission" date="2025-04" db="UniProtKB">
        <authorList>
            <consortium name="RefSeq"/>
        </authorList>
    </citation>
    <scope>IDENTIFICATION</scope>
</reference>
<feature type="transmembrane region" description="Helical" evidence="2">
    <location>
        <begin position="91"/>
        <end position="114"/>
    </location>
</feature>
<keyword evidence="2" id="KW-0812">Transmembrane</keyword>
<evidence type="ECO:0000256" key="2">
    <source>
        <dbReference type="SAM" id="Phobius"/>
    </source>
</evidence>
<evidence type="ECO:0000313" key="6">
    <source>
        <dbReference type="RefSeq" id="XP_017299561.1"/>
    </source>
</evidence>
<dbReference type="RefSeq" id="XP_017299561.1">
    <property type="nucleotide sequence ID" value="XM_017444072.2"/>
</dbReference>
<dbReference type="RefSeq" id="XP_017299563.1">
    <property type="nucleotide sequence ID" value="XM_017444074.2"/>
</dbReference>
<organism evidence="3 7">
    <name type="scientific">Diaphorina citri</name>
    <name type="common">Asian citrus psyllid</name>
    <dbReference type="NCBI Taxonomy" id="121845"/>
    <lineage>
        <taxon>Eukaryota</taxon>
        <taxon>Metazoa</taxon>
        <taxon>Ecdysozoa</taxon>
        <taxon>Arthropoda</taxon>
        <taxon>Hexapoda</taxon>
        <taxon>Insecta</taxon>
        <taxon>Pterygota</taxon>
        <taxon>Neoptera</taxon>
        <taxon>Paraneoptera</taxon>
        <taxon>Hemiptera</taxon>
        <taxon>Sternorrhyncha</taxon>
        <taxon>Psylloidea</taxon>
        <taxon>Psyllidae</taxon>
        <taxon>Diaphorininae</taxon>
        <taxon>Diaphorina</taxon>
    </lineage>
</organism>
<dbReference type="AlphaFoldDB" id="A0A1S4EBS1"/>
<dbReference type="RefSeq" id="XP_017299562.1">
    <property type="nucleotide sequence ID" value="XM_017444073.2"/>
</dbReference>
<evidence type="ECO:0000313" key="8">
    <source>
        <dbReference type="RefSeq" id="XP_017299563.1"/>
    </source>
</evidence>
<keyword evidence="2" id="KW-0472">Membrane</keyword>
<keyword evidence="3" id="KW-1185">Reference proteome</keyword>
<feature type="transmembrane region" description="Helical" evidence="2">
    <location>
        <begin position="196"/>
        <end position="218"/>
    </location>
</feature>
<evidence type="ECO:0000313" key="9">
    <source>
        <dbReference type="RefSeq" id="XP_026679369.1"/>
    </source>
</evidence>
<dbReference type="RefSeq" id="XP_026679370.1">
    <property type="nucleotide sequence ID" value="XM_026823569.1"/>
</dbReference>
<accession>A0A1S4EBS1</accession>
<dbReference type="RefSeq" id="XP_026679369.1">
    <property type="nucleotide sequence ID" value="XM_026823568.1"/>
</dbReference>
<evidence type="ECO:0000256" key="1">
    <source>
        <dbReference type="SAM" id="MobiDB-lite"/>
    </source>
</evidence>
<evidence type="ECO:0000313" key="4">
    <source>
        <dbReference type="RefSeq" id="XP_008471990.1"/>
    </source>
</evidence>
<keyword evidence="2" id="KW-1133">Transmembrane helix</keyword>
<proteinExistence type="predicted"/>
<feature type="transmembrane region" description="Helical" evidence="2">
    <location>
        <begin position="126"/>
        <end position="145"/>
    </location>
</feature>
<dbReference type="GeneID" id="103509174"/>
<feature type="transmembrane region" description="Helical" evidence="2">
    <location>
        <begin position="21"/>
        <end position="38"/>
    </location>
</feature>
<dbReference type="RefSeq" id="XP_008471991.1">
    <property type="nucleotide sequence ID" value="XM_008473769.3"/>
</dbReference>
<protein>
    <submittedName>
        <fullName evidence="4 5">Uncharacterized protein LOC103509174</fullName>
    </submittedName>
</protein>
<evidence type="ECO:0000313" key="3">
    <source>
        <dbReference type="Proteomes" id="UP000079169"/>
    </source>
</evidence>
<dbReference type="KEGG" id="dci:103509174"/>
<gene>
    <name evidence="4 5 6 7 8 9 10 11 12" type="primary">LOC103509174</name>
</gene>
<evidence type="ECO:0000313" key="10">
    <source>
        <dbReference type="RefSeq" id="XP_026679370.1"/>
    </source>
</evidence>
<evidence type="ECO:0000313" key="11">
    <source>
        <dbReference type="RefSeq" id="XP_026679371.1"/>
    </source>
</evidence>
<evidence type="ECO:0000313" key="12">
    <source>
        <dbReference type="RefSeq" id="XP_026679372.1"/>
    </source>
</evidence>
<dbReference type="RefSeq" id="XP_026679372.1">
    <property type="nucleotide sequence ID" value="XM_026823571.1"/>
</dbReference>
<feature type="compositionally biased region" description="Polar residues" evidence="1">
    <location>
        <begin position="239"/>
        <end position="257"/>
    </location>
</feature>
<dbReference type="RefSeq" id="XP_026679371.1">
    <property type="nucleotide sequence ID" value="XM_026823570.1"/>
</dbReference>
<dbReference type="PaxDb" id="121845-A0A1S4EBS1"/>
<dbReference type="RefSeq" id="XP_008471990.1">
    <property type="nucleotide sequence ID" value="XM_008473768.3"/>
</dbReference>
<evidence type="ECO:0000313" key="5">
    <source>
        <dbReference type="RefSeq" id="XP_008471991.1"/>
    </source>
</evidence>
<dbReference type="STRING" id="121845.A0A1S4EBS1"/>
<dbReference type="Proteomes" id="UP000079169">
    <property type="component" value="Unplaced"/>
</dbReference>
<feature type="region of interest" description="Disordered" evidence="1">
    <location>
        <begin position="237"/>
        <end position="257"/>
    </location>
</feature>
<name>A0A1S4EBS1_DIACI</name>
<sequence length="257" mass="28967">MATSYLIVEKKSSEISSIWKSVHIVLYLLCAIASMMLSDSMGTIWSQFDMNCILNSNLMFKSVNGSEEMSCNIDVVQTKWSKNYADCNTHFMIYLLLFCASVIMLTYFIFLNIGTHSATSQMTSSWRILWIATLINIIAFIVATVDARSVIKSVLALCRSLPDAHLPKMLPCSTDCLIFNDIDQSFLSTSFNILAIIPWFNVVLWGASLAWCIIRILCHPDFSVYRVSEVEEMDEVKTMTPSTSEENHMPSTSQAVD</sequence>
<evidence type="ECO:0000313" key="7">
    <source>
        <dbReference type="RefSeq" id="XP_017299562.1"/>
    </source>
</evidence>